<dbReference type="Gene3D" id="3.40.225.10">
    <property type="entry name" value="Class II aldolase/adducin N-terminal domain"/>
    <property type="match status" value="1"/>
</dbReference>
<accession>A0A1B6EEA1</accession>
<feature type="domain" description="Class II aldolase/adducin N-terminal" evidence="3">
    <location>
        <begin position="14"/>
        <end position="132"/>
    </location>
</feature>
<dbReference type="PANTHER" id="PTHR10640:SF7">
    <property type="entry name" value="METHYLTHIORIBULOSE-1-PHOSPHATE DEHYDRATASE"/>
    <property type="match status" value="1"/>
</dbReference>
<proteinExistence type="inferred from homology"/>
<organism evidence="4">
    <name type="scientific">Clastoptera arizonana</name>
    <name type="common">Arizona spittle bug</name>
    <dbReference type="NCBI Taxonomy" id="38151"/>
    <lineage>
        <taxon>Eukaryota</taxon>
        <taxon>Metazoa</taxon>
        <taxon>Ecdysozoa</taxon>
        <taxon>Arthropoda</taxon>
        <taxon>Hexapoda</taxon>
        <taxon>Insecta</taxon>
        <taxon>Pterygota</taxon>
        <taxon>Neoptera</taxon>
        <taxon>Paraneoptera</taxon>
        <taxon>Hemiptera</taxon>
        <taxon>Auchenorrhyncha</taxon>
        <taxon>Cercopoidea</taxon>
        <taxon>Clastopteridae</taxon>
        <taxon>Clastoptera</taxon>
    </lineage>
</organism>
<dbReference type="InterPro" id="IPR036409">
    <property type="entry name" value="Aldolase_II/adducin_N_sf"/>
</dbReference>
<evidence type="ECO:0000313" key="4">
    <source>
        <dbReference type="EMBL" id="JAS36266.1"/>
    </source>
</evidence>
<comment type="function">
    <text evidence="2">Catalyzes the dehydration of methylthioribulose-1-phosphate (MTRu-1-P) into 2,3-diketo-5-methylthiopentyl-1-phosphate (DK-MTP-1-P). Functions in the methionine salvage pathway, which plays a key role in cancer, apoptosis, microbial proliferation and inflammation. May inhibit the CASP1-related inflammatory response (pyroptosis), the CASP9-dependent apoptotic pathway and the cytochrome c-dependent and APAF1-mediated cell death.</text>
</comment>
<dbReference type="PANTHER" id="PTHR10640">
    <property type="entry name" value="METHYLTHIORIBULOSE-1-PHOSPHATE DEHYDRATASE"/>
    <property type="match status" value="1"/>
</dbReference>
<name>A0A1B6EEA1_9HEMI</name>
<dbReference type="GO" id="GO:0019509">
    <property type="term" value="P:L-methionine salvage from methylthioadenosine"/>
    <property type="evidence" value="ECO:0007669"/>
    <property type="project" value="TreeGrafter"/>
</dbReference>
<evidence type="ECO:0000259" key="3">
    <source>
        <dbReference type="SMART" id="SM01007"/>
    </source>
</evidence>
<evidence type="ECO:0000256" key="1">
    <source>
        <dbReference type="ARBA" id="ARBA00006274"/>
    </source>
</evidence>
<dbReference type="GO" id="GO:0005737">
    <property type="term" value="C:cytoplasm"/>
    <property type="evidence" value="ECO:0007669"/>
    <property type="project" value="TreeGrafter"/>
</dbReference>
<gene>
    <name evidence="4" type="ORF">g.22846</name>
</gene>
<dbReference type="InterPro" id="IPR001303">
    <property type="entry name" value="Aldolase_II/adducin_N"/>
</dbReference>
<sequence length="132" mass="15018">METLSKNNEEHPRYLIPELCKQFYHLGWVTGTGGGMSIKYGDKIYIAPSGVQKERIKSEDLFVQDIHGNDLELPPPEKKLTKSQCTPLFMQAYIERKAEAVIHTHSKAAVMATLLYPGKEFKITHQEMIKVS</sequence>
<dbReference type="AlphaFoldDB" id="A0A1B6EEA1"/>
<dbReference type="FunFam" id="3.40.225.10:FF:000003">
    <property type="entry name" value="Methylthioribulose-1-phosphate dehydratase"/>
    <property type="match status" value="1"/>
</dbReference>
<dbReference type="Pfam" id="PF00596">
    <property type="entry name" value="Aldolase_II"/>
    <property type="match status" value="1"/>
</dbReference>
<dbReference type="GO" id="GO:0046570">
    <property type="term" value="F:methylthioribulose 1-phosphate dehydratase activity"/>
    <property type="evidence" value="ECO:0007669"/>
    <property type="project" value="TreeGrafter"/>
</dbReference>
<comment type="similarity">
    <text evidence="1">Belongs to the aldolase class II family. Adducin subfamily.</text>
</comment>
<dbReference type="SMART" id="SM01007">
    <property type="entry name" value="Aldolase_II"/>
    <property type="match status" value="1"/>
</dbReference>
<protein>
    <recommendedName>
        <fullName evidence="3">Class II aldolase/adducin N-terminal domain-containing protein</fullName>
    </recommendedName>
</protein>
<dbReference type="SUPFAM" id="SSF53639">
    <property type="entry name" value="AraD/HMP-PK domain-like"/>
    <property type="match status" value="1"/>
</dbReference>
<dbReference type="EMBL" id="GEDC01001032">
    <property type="protein sequence ID" value="JAS36266.1"/>
    <property type="molecule type" value="Transcribed_RNA"/>
</dbReference>
<reference evidence="4" key="1">
    <citation type="submission" date="2015-12" db="EMBL/GenBank/DDBJ databases">
        <title>De novo transcriptome assembly of four potential Pierce s Disease insect vectors from Arizona vineyards.</title>
        <authorList>
            <person name="Tassone E.E."/>
        </authorList>
    </citation>
    <scope>NUCLEOTIDE SEQUENCE</scope>
</reference>
<evidence type="ECO:0000256" key="2">
    <source>
        <dbReference type="ARBA" id="ARBA00060021"/>
    </source>
</evidence>